<feature type="transmembrane region" description="Helical" evidence="1">
    <location>
        <begin position="84"/>
        <end position="105"/>
    </location>
</feature>
<feature type="transmembrane region" description="Helical" evidence="1">
    <location>
        <begin position="188"/>
        <end position="207"/>
    </location>
</feature>
<keyword evidence="1" id="KW-0472">Membrane</keyword>
<sequence length="236" mass="25923">MFKLTDPTGFRRTLTGVGLLLSGAFQLTATLVDPGTWGDDREAVSYGDNPALAQLQSALYHWSWILLPLAAIGLMHLLRKRAVVLGHIAGVLTALGFISVSALLMGDPVEWYFGRHYPADQATKMFDEVYNLPGVVFAFQMPWVFLGPVGLVLLMIALWRSGFMHWWALAVGLVAWLTPYVTPYGPLSLLWSGGNLVVLGYLALKVLRMGNESWNSYYPASTPGRTTPDSYANTTA</sequence>
<keyword evidence="1" id="KW-0812">Transmembrane</keyword>
<evidence type="ECO:0000313" key="3">
    <source>
        <dbReference type="Proteomes" id="UP001500888"/>
    </source>
</evidence>
<dbReference type="RefSeq" id="WP_344944279.1">
    <property type="nucleotide sequence ID" value="NZ_BAAAZR010000017.1"/>
</dbReference>
<feature type="transmembrane region" description="Helical" evidence="1">
    <location>
        <begin position="166"/>
        <end position="182"/>
    </location>
</feature>
<proteinExistence type="predicted"/>
<protein>
    <recommendedName>
        <fullName evidence="4">DUF4386 domain-containing protein</fullName>
    </recommendedName>
</protein>
<reference evidence="3" key="1">
    <citation type="journal article" date="2019" name="Int. J. Syst. Evol. Microbiol.">
        <title>The Global Catalogue of Microorganisms (GCM) 10K type strain sequencing project: providing services to taxonomists for standard genome sequencing and annotation.</title>
        <authorList>
            <consortium name="The Broad Institute Genomics Platform"/>
            <consortium name="The Broad Institute Genome Sequencing Center for Infectious Disease"/>
            <person name="Wu L."/>
            <person name="Ma J."/>
        </authorList>
    </citation>
    <scope>NUCLEOTIDE SEQUENCE [LARGE SCALE GENOMIC DNA]</scope>
    <source>
        <strain evidence="3">JCM 16908</strain>
    </source>
</reference>
<accession>A0ABP7IMC9</accession>
<dbReference type="Proteomes" id="UP001500888">
    <property type="component" value="Unassembled WGS sequence"/>
</dbReference>
<evidence type="ECO:0000313" key="2">
    <source>
        <dbReference type="EMBL" id="GAA3822057.1"/>
    </source>
</evidence>
<organism evidence="2 3">
    <name type="scientific">Sphaerisporangium flaviroseum</name>
    <dbReference type="NCBI Taxonomy" id="509199"/>
    <lineage>
        <taxon>Bacteria</taxon>
        <taxon>Bacillati</taxon>
        <taxon>Actinomycetota</taxon>
        <taxon>Actinomycetes</taxon>
        <taxon>Streptosporangiales</taxon>
        <taxon>Streptosporangiaceae</taxon>
        <taxon>Sphaerisporangium</taxon>
    </lineage>
</organism>
<name>A0ABP7IMC9_9ACTN</name>
<keyword evidence="3" id="KW-1185">Reference proteome</keyword>
<gene>
    <name evidence="2" type="ORF">GCM10022226_48060</name>
</gene>
<feature type="transmembrane region" description="Helical" evidence="1">
    <location>
        <begin position="58"/>
        <end position="77"/>
    </location>
</feature>
<evidence type="ECO:0000256" key="1">
    <source>
        <dbReference type="SAM" id="Phobius"/>
    </source>
</evidence>
<evidence type="ECO:0008006" key="4">
    <source>
        <dbReference type="Google" id="ProtNLM"/>
    </source>
</evidence>
<comment type="caution">
    <text evidence="2">The sequence shown here is derived from an EMBL/GenBank/DDBJ whole genome shotgun (WGS) entry which is preliminary data.</text>
</comment>
<feature type="transmembrane region" description="Helical" evidence="1">
    <location>
        <begin position="135"/>
        <end position="159"/>
    </location>
</feature>
<keyword evidence="1" id="KW-1133">Transmembrane helix</keyword>
<dbReference type="EMBL" id="BAAAZR010000017">
    <property type="protein sequence ID" value="GAA3822057.1"/>
    <property type="molecule type" value="Genomic_DNA"/>
</dbReference>